<comment type="caution">
    <text evidence="2">The sequence shown here is derived from an EMBL/GenBank/DDBJ whole genome shotgun (WGS) entry which is preliminary data.</text>
</comment>
<dbReference type="Proteomes" id="UP001189122">
    <property type="component" value="Unassembled WGS sequence"/>
</dbReference>
<sequence length="109" mass="11512">MAEAPFGCCGARGRRVCERHDGHRREGQFSGIVGASRGYRFPPPRPDSGRGNDLGELLRSASAPIKATEGAVARSQSLGIARIDENEACDFSGDVVGGPFCREVGAPPR</sequence>
<accession>A0ABN7EDM5</accession>
<name>A0ABN7EDM5_SPIIN</name>
<evidence type="ECO:0000313" key="2">
    <source>
        <dbReference type="EMBL" id="CAA6675613.1"/>
    </source>
</evidence>
<reference evidence="3" key="1">
    <citation type="journal article" date="2020" name="Sci. Rep.">
        <title>Chromosome-scale genome assembly for the duckweed Spirodela intermedia, integrating cytogenetic maps, PacBio and Oxford Nanopore libraries.</title>
        <authorList>
            <person name="Hoang P.T.N."/>
            <person name="Fiebig A."/>
            <person name="Novak P."/>
            <person name="Macas J."/>
            <person name="Cao H.X."/>
            <person name="Stepanenko A."/>
            <person name="Chen G."/>
            <person name="Borisjuk N."/>
            <person name="Scholz U."/>
            <person name="Schubert I."/>
        </authorList>
    </citation>
    <scope>NUCLEOTIDE SEQUENCE [LARGE SCALE GENOMIC DNA]</scope>
</reference>
<feature type="region of interest" description="Disordered" evidence="1">
    <location>
        <begin position="34"/>
        <end position="54"/>
    </location>
</feature>
<evidence type="ECO:0000256" key="1">
    <source>
        <dbReference type="SAM" id="MobiDB-lite"/>
    </source>
</evidence>
<organism evidence="2 3">
    <name type="scientific">Spirodela intermedia</name>
    <name type="common">Intermediate duckweed</name>
    <dbReference type="NCBI Taxonomy" id="51605"/>
    <lineage>
        <taxon>Eukaryota</taxon>
        <taxon>Viridiplantae</taxon>
        <taxon>Streptophyta</taxon>
        <taxon>Embryophyta</taxon>
        <taxon>Tracheophyta</taxon>
        <taxon>Spermatophyta</taxon>
        <taxon>Magnoliopsida</taxon>
        <taxon>Liliopsida</taxon>
        <taxon>Araceae</taxon>
        <taxon>Lemnoideae</taxon>
        <taxon>Spirodela</taxon>
    </lineage>
</organism>
<gene>
    <name evidence="2" type="ORF">SI7747_UN021955</name>
</gene>
<evidence type="ECO:0000313" key="3">
    <source>
        <dbReference type="Proteomes" id="UP001189122"/>
    </source>
</evidence>
<proteinExistence type="predicted"/>
<keyword evidence="3" id="KW-1185">Reference proteome</keyword>
<protein>
    <submittedName>
        <fullName evidence="2">Uncharacterized protein</fullName>
    </submittedName>
</protein>
<dbReference type="EMBL" id="CACRZD030000376">
    <property type="protein sequence ID" value="CAA6675613.1"/>
    <property type="molecule type" value="Genomic_DNA"/>
</dbReference>